<comment type="caution">
    <text evidence="2">The sequence shown here is derived from an EMBL/GenBank/DDBJ whole genome shotgun (WGS) entry which is preliminary data.</text>
</comment>
<keyword evidence="3" id="KW-1185">Reference proteome</keyword>
<dbReference type="InterPro" id="IPR035441">
    <property type="entry name" value="TFIIS/LEDGF_dom_sf"/>
</dbReference>
<gene>
    <name evidence="2" type="primary">IWS1</name>
    <name evidence="2" type="ORF">HK103_001824</name>
</gene>
<organism evidence="2 3">
    <name type="scientific">Boothiomyces macroporosus</name>
    <dbReference type="NCBI Taxonomy" id="261099"/>
    <lineage>
        <taxon>Eukaryota</taxon>
        <taxon>Fungi</taxon>
        <taxon>Fungi incertae sedis</taxon>
        <taxon>Chytridiomycota</taxon>
        <taxon>Chytridiomycota incertae sedis</taxon>
        <taxon>Chytridiomycetes</taxon>
        <taxon>Rhizophydiales</taxon>
        <taxon>Terramycetaceae</taxon>
        <taxon>Boothiomyces</taxon>
    </lineage>
</organism>
<accession>A0AAD5Y527</accession>
<dbReference type="Gene3D" id="1.20.930.10">
    <property type="entry name" value="Conserved domain common to transcription factors TFIIS, elongin A, CRSP70"/>
    <property type="match status" value="1"/>
</dbReference>
<protein>
    <submittedName>
        <fullName evidence="2">Transcription factor iws1</fullName>
    </submittedName>
</protein>
<feature type="compositionally biased region" description="Basic and acidic residues" evidence="1">
    <location>
        <begin position="56"/>
        <end position="75"/>
    </location>
</feature>
<sequence length="271" mass="31316">MENRQEIDDIFGKSDDEDDLNDLEVKDVTFDSDEEQELPSFTKKDQKDKPKKKRKKEEGIDDKKEPVNEAQKDIDNILNRMKQRPKKLSDLQTEVQADEVIEALLTSMRDAAYNDQELNKNGQPAIAKLKLLQSTMVQLSKVHWFQALLDQNVLECIKFWLEPLTDGSLPSLDIQLNMMNLLKKRPILGKSNNHRHRKIAEVRYQPRQSTSHASYRREVDPNAHENRASLPVKIAADFTVAPVTNLLEKGGGEKKVDRFKKLKSTLRMKKK</sequence>
<dbReference type="InterPro" id="IPR051037">
    <property type="entry name" value="RNAPII_TF_IWS1"/>
</dbReference>
<name>A0AAD5Y527_9FUNG</name>
<feature type="compositionally biased region" description="Basic and acidic residues" evidence="1">
    <location>
        <begin position="1"/>
        <end position="14"/>
    </location>
</feature>
<dbReference type="AlphaFoldDB" id="A0AAD5Y527"/>
<dbReference type="PANTHER" id="PTHR46010">
    <property type="entry name" value="PROTEIN IWS1 HOMOLOG"/>
    <property type="match status" value="1"/>
</dbReference>
<dbReference type="GO" id="GO:0016973">
    <property type="term" value="P:poly(A)+ mRNA export from nucleus"/>
    <property type="evidence" value="ECO:0007669"/>
    <property type="project" value="TreeGrafter"/>
</dbReference>
<feature type="region of interest" description="Disordered" evidence="1">
    <location>
        <begin position="1"/>
        <end position="78"/>
    </location>
</feature>
<dbReference type="Proteomes" id="UP001210925">
    <property type="component" value="Unassembled WGS sequence"/>
</dbReference>
<evidence type="ECO:0000313" key="3">
    <source>
        <dbReference type="Proteomes" id="UP001210925"/>
    </source>
</evidence>
<dbReference type="PANTHER" id="PTHR46010:SF1">
    <property type="entry name" value="PROTEIN IWS1 HOMOLOG"/>
    <property type="match status" value="1"/>
</dbReference>
<dbReference type="GO" id="GO:0005634">
    <property type="term" value="C:nucleus"/>
    <property type="evidence" value="ECO:0007669"/>
    <property type="project" value="TreeGrafter"/>
</dbReference>
<reference evidence="2" key="1">
    <citation type="submission" date="2020-05" db="EMBL/GenBank/DDBJ databases">
        <title>Phylogenomic resolution of chytrid fungi.</title>
        <authorList>
            <person name="Stajich J.E."/>
            <person name="Amses K."/>
            <person name="Simmons R."/>
            <person name="Seto K."/>
            <person name="Myers J."/>
            <person name="Bonds A."/>
            <person name="Quandt C.A."/>
            <person name="Barry K."/>
            <person name="Liu P."/>
            <person name="Grigoriev I."/>
            <person name="Longcore J.E."/>
            <person name="James T.Y."/>
        </authorList>
    </citation>
    <scope>NUCLEOTIDE SEQUENCE</scope>
    <source>
        <strain evidence="2">PLAUS21</strain>
    </source>
</reference>
<proteinExistence type="predicted"/>
<dbReference type="EMBL" id="JADGKB010000153">
    <property type="protein sequence ID" value="KAJ3252127.1"/>
    <property type="molecule type" value="Genomic_DNA"/>
</dbReference>
<evidence type="ECO:0000313" key="2">
    <source>
        <dbReference type="EMBL" id="KAJ3252127.1"/>
    </source>
</evidence>
<evidence type="ECO:0000256" key="1">
    <source>
        <dbReference type="SAM" id="MobiDB-lite"/>
    </source>
</evidence>